<organism evidence="1 2">
    <name type="scientific">Trichonephila inaurata madagascariensis</name>
    <dbReference type="NCBI Taxonomy" id="2747483"/>
    <lineage>
        <taxon>Eukaryota</taxon>
        <taxon>Metazoa</taxon>
        <taxon>Ecdysozoa</taxon>
        <taxon>Arthropoda</taxon>
        <taxon>Chelicerata</taxon>
        <taxon>Arachnida</taxon>
        <taxon>Araneae</taxon>
        <taxon>Araneomorphae</taxon>
        <taxon>Entelegynae</taxon>
        <taxon>Araneoidea</taxon>
        <taxon>Nephilidae</taxon>
        <taxon>Trichonephila</taxon>
        <taxon>Trichonephila inaurata</taxon>
    </lineage>
</organism>
<evidence type="ECO:0000313" key="2">
    <source>
        <dbReference type="Proteomes" id="UP000886998"/>
    </source>
</evidence>
<dbReference type="EMBL" id="BMAV01024336">
    <property type="protein sequence ID" value="GFS32310.1"/>
    <property type="molecule type" value="Genomic_DNA"/>
</dbReference>
<dbReference type="Proteomes" id="UP000886998">
    <property type="component" value="Unassembled WGS sequence"/>
</dbReference>
<sequence>MILEIHQPPKINIRGLFYRSGLKYDSGTSSTSQNKYYGASSVSASGLRYDSGTSSISPEKYYGASSLSASGLRYDSGTSSISPKKYYGASSASASGLKYDSGNLSASSTHQTSDAHKESPCSLKDLVITPIIHHYAAIMVSKKQTNPPPVNIFSCYFTNTICTSEILSELFDFEDVPAIEFCQGKYPKIMEALQEIHTPNPDYAAEQAVVPITRFHDVLSTNLVVQVYANTIAKFLYLKDVLNHNNAVSLAELYLETMENAAYYAKSKGQPDWKYEGLSDGFVNILMCLDVFDVSKILEICQLYGEEWIPMDL</sequence>
<accession>A0A8X6I6L4</accession>
<proteinExistence type="predicted"/>
<name>A0A8X6I6L4_9ARAC</name>
<keyword evidence="2" id="KW-1185">Reference proteome</keyword>
<dbReference type="OrthoDB" id="6437435at2759"/>
<evidence type="ECO:0000313" key="1">
    <source>
        <dbReference type="EMBL" id="GFS32310.1"/>
    </source>
</evidence>
<protein>
    <submittedName>
        <fullName evidence="1">Uncharacterized protein</fullName>
    </submittedName>
</protein>
<dbReference type="AlphaFoldDB" id="A0A8X6I6L4"/>
<comment type="caution">
    <text evidence="1">The sequence shown here is derived from an EMBL/GenBank/DDBJ whole genome shotgun (WGS) entry which is preliminary data.</text>
</comment>
<reference evidence="1" key="1">
    <citation type="submission" date="2020-08" db="EMBL/GenBank/DDBJ databases">
        <title>Multicomponent nature underlies the extraordinary mechanical properties of spider dragline silk.</title>
        <authorList>
            <person name="Kono N."/>
            <person name="Nakamura H."/>
            <person name="Mori M."/>
            <person name="Yoshida Y."/>
            <person name="Ohtoshi R."/>
            <person name="Malay A.D."/>
            <person name="Moran D.A.P."/>
            <person name="Tomita M."/>
            <person name="Numata K."/>
            <person name="Arakawa K."/>
        </authorList>
    </citation>
    <scope>NUCLEOTIDE SEQUENCE</scope>
</reference>
<gene>
    <name evidence="1" type="primary">AVEN_104476_1</name>
    <name evidence="1" type="ORF">TNIN_285241</name>
</gene>